<dbReference type="Proteomes" id="UP000229385">
    <property type="component" value="Unassembled WGS sequence"/>
</dbReference>
<dbReference type="PANTHER" id="PTHR34293:SF1">
    <property type="entry name" value="HTH-TYPE TRANSCRIPTIONAL REGULATOR TRMBL2"/>
    <property type="match status" value="1"/>
</dbReference>
<evidence type="ECO:0000313" key="2">
    <source>
        <dbReference type="EMBL" id="PJA45191.1"/>
    </source>
</evidence>
<evidence type="ECO:0000259" key="1">
    <source>
        <dbReference type="Pfam" id="PF01978"/>
    </source>
</evidence>
<protein>
    <recommendedName>
        <fullName evidence="1">Transcription regulator TrmB N-terminal domain-containing protein</fullName>
    </recommendedName>
</protein>
<gene>
    <name evidence="2" type="ORF">CO174_04475</name>
</gene>
<feature type="domain" description="Transcription regulator TrmB N-terminal" evidence="1">
    <location>
        <begin position="7"/>
        <end position="73"/>
    </location>
</feature>
<dbReference type="AlphaFoldDB" id="A0A2M7XBC5"/>
<reference evidence="3" key="1">
    <citation type="submission" date="2017-09" db="EMBL/GenBank/DDBJ databases">
        <title>Depth-based differentiation of microbial function through sediment-hosted aquifers and enrichment of novel symbionts in the deep terrestrial subsurface.</title>
        <authorList>
            <person name="Probst A.J."/>
            <person name="Ladd B."/>
            <person name="Jarett J.K."/>
            <person name="Geller-Mcgrath D.E."/>
            <person name="Sieber C.M.K."/>
            <person name="Emerson J.B."/>
            <person name="Anantharaman K."/>
            <person name="Thomas B.C."/>
            <person name="Malmstrom R."/>
            <person name="Stieglmeier M."/>
            <person name="Klingl A."/>
            <person name="Woyke T."/>
            <person name="Ryan C.M."/>
            <person name="Banfield J.F."/>
        </authorList>
    </citation>
    <scope>NUCLEOTIDE SEQUENCE [LARGE SCALE GENOMIC DNA]</scope>
</reference>
<proteinExistence type="predicted"/>
<sequence length="257" mass="30292">MYVELFQNLGLSKNEAELYEALLELGEASVSKLNQKTNINRRNIYDVLNRMIEKGLVFIVIQAGENRYKPVDPRKLKELIFEKQTMLDAQLDELDELYQSKPKHSEVFVYRGPEGWKNYMRDILRVNQPTFFIGAKGLWLEERVKNFFPQFHEQARKQNVPFFTLFDWEIQTECPEILPYVKTNYKFLPPGYSTKGGVDIFGDYVCVLSDLKIKKFEEDFAFTVMVNPTIADSFRTWFRYMWDNCPSSPNEQISSQP</sequence>
<comment type="caution">
    <text evidence="2">The sequence shown here is derived from an EMBL/GenBank/DDBJ whole genome shotgun (WGS) entry which is preliminary data.</text>
</comment>
<evidence type="ECO:0000313" key="3">
    <source>
        <dbReference type="Proteomes" id="UP000229385"/>
    </source>
</evidence>
<dbReference type="EMBL" id="PFWU01000047">
    <property type="protein sequence ID" value="PJA45191.1"/>
    <property type="molecule type" value="Genomic_DNA"/>
</dbReference>
<dbReference type="InterPro" id="IPR036390">
    <property type="entry name" value="WH_DNA-bd_sf"/>
</dbReference>
<name>A0A2M7XBC5_9BACT</name>
<dbReference type="InterPro" id="IPR051797">
    <property type="entry name" value="TrmB-like"/>
</dbReference>
<dbReference type="InterPro" id="IPR036388">
    <property type="entry name" value="WH-like_DNA-bd_sf"/>
</dbReference>
<accession>A0A2M7XBC5</accession>
<dbReference type="Pfam" id="PF01978">
    <property type="entry name" value="TrmB"/>
    <property type="match status" value="1"/>
</dbReference>
<organism evidence="2 3">
    <name type="scientific">Candidatus Uhrbacteria bacterium CG_4_9_14_3_um_filter_50_9</name>
    <dbReference type="NCBI Taxonomy" id="1975035"/>
    <lineage>
        <taxon>Bacteria</taxon>
        <taxon>Candidatus Uhriibacteriota</taxon>
    </lineage>
</organism>
<dbReference type="PANTHER" id="PTHR34293">
    <property type="entry name" value="HTH-TYPE TRANSCRIPTIONAL REGULATOR TRMBL2"/>
    <property type="match status" value="1"/>
</dbReference>
<dbReference type="Gene3D" id="1.10.10.10">
    <property type="entry name" value="Winged helix-like DNA-binding domain superfamily/Winged helix DNA-binding domain"/>
    <property type="match status" value="1"/>
</dbReference>
<dbReference type="SUPFAM" id="SSF46785">
    <property type="entry name" value="Winged helix' DNA-binding domain"/>
    <property type="match status" value="1"/>
</dbReference>
<dbReference type="InterPro" id="IPR002831">
    <property type="entry name" value="Tscrpt_reg_TrmB_N"/>
</dbReference>